<sequence>MPTCHMSKGAWYGSVLHFAFLLFPPSFSCAGSLTCKEKPLDFKLFLTMVYLIPTHSCEKALWLPSWRGVAWCGGRPSPRRGVWQTVTRGGLLAGAMTDAEGAKEEEPRCDEKMVGQCGTDAGPLSAAIVRVAAKAGLAAATTKAKLFADHEEREIQRLSANIINQQLKRLELKLKQFAEVETYLMREGEGMERTRQRAAAERVHMIAQFGNTRVPRPSGHPNFGQAVVGNSSGNNRQQNVPGYPQPLFSGYANSQSVNPHISLMSQQTMYGLSPRLPLSTLHPSSASTSGMFNAASSSQAALCHSMPRPAKSSFG</sequence>
<dbReference type="Pfam" id="PF16495">
    <property type="entry name" value="SWIRM-assoc_1"/>
    <property type="match status" value="1"/>
</dbReference>
<keyword evidence="2" id="KW-0175">Coiled coil</keyword>
<dbReference type="PANTHER" id="PTHR12802">
    <property type="entry name" value="SWI/SNF COMPLEX-RELATED"/>
    <property type="match status" value="1"/>
</dbReference>
<gene>
    <name evidence="5" type="ORF">LIER_18822</name>
</gene>
<comment type="caution">
    <text evidence="5">The sequence shown here is derived from an EMBL/GenBank/DDBJ whole genome shotgun (WGS) entry which is preliminary data.</text>
</comment>
<organism evidence="5 6">
    <name type="scientific">Lithospermum erythrorhizon</name>
    <name type="common">Purple gromwell</name>
    <name type="synonym">Lithospermum officinale var. erythrorhizon</name>
    <dbReference type="NCBI Taxonomy" id="34254"/>
    <lineage>
        <taxon>Eukaryota</taxon>
        <taxon>Viridiplantae</taxon>
        <taxon>Streptophyta</taxon>
        <taxon>Embryophyta</taxon>
        <taxon>Tracheophyta</taxon>
        <taxon>Spermatophyta</taxon>
        <taxon>Magnoliopsida</taxon>
        <taxon>eudicotyledons</taxon>
        <taxon>Gunneridae</taxon>
        <taxon>Pentapetalae</taxon>
        <taxon>asterids</taxon>
        <taxon>lamiids</taxon>
        <taxon>Boraginales</taxon>
        <taxon>Boraginaceae</taxon>
        <taxon>Boraginoideae</taxon>
        <taxon>Lithospermeae</taxon>
        <taxon>Lithospermum</taxon>
    </lineage>
</organism>
<keyword evidence="3" id="KW-0732">Signal</keyword>
<evidence type="ECO:0000256" key="2">
    <source>
        <dbReference type="SAM" id="Coils"/>
    </source>
</evidence>
<evidence type="ECO:0000313" key="6">
    <source>
        <dbReference type="Proteomes" id="UP001454036"/>
    </source>
</evidence>
<feature type="domain" description="SMARCC C-terminal" evidence="4">
    <location>
        <begin position="135"/>
        <end position="208"/>
    </location>
</feature>
<feature type="coiled-coil region" evidence="2">
    <location>
        <begin position="148"/>
        <end position="180"/>
    </location>
</feature>
<evidence type="ECO:0000259" key="4">
    <source>
        <dbReference type="Pfam" id="PF16495"/>
    </source>
</evidence>
<keyword evidence="6" id="KW-1185">Reference proteome</keyword>
<dbReference type="Proteomes" id="UP001454036">
    <property type="component" value="Unassembled WGS sequence"/>
</dbReference>
<dbReference type="AlphaFoldDB" id="A0AAV3QFE2"/>
<dbReference type="InterPro" id="IPR032451">
    <property type="entry name" value="SMARCC_C"/>
</dbReference>
<reference evidence="5 6" key="1">
    <citation type="submission" date="2024-01" db="EMBL/GenBank/DDBJ databases">
        <title>The complete chloroplast genome sequence of Lithospermum erythrorhizon: insights into the phylogenetic relationship among Boraginaceae species and the maternal lineages of purple gromwells.</title>
        <authorList>
            <person name="Okada T."/>
            <person name="Watanabe K."/>
        </authorList>
    </citation>
    <scope>NUCLEOTIDE SEQUENCE [LARGE SCALE GENOMIC DNA]</scope>
</reference>
<name>A0AAV3QFE2_LITER</name>
<evidence type="ECO:0000256" key="1">
    <source>
        <dbReference type="ARBA" id="ARBA00023242"/>
    </source>
</evidence>
<protein>
    <submittedName>
        <fullName evidence="5">Chromatin/chromatin-binding, or -regulatory protein</fullName>
    </submittedName>
</protein>
<dbReference type="EMBL" id="BAABME010004558">
    <property type="protein sequence ID" value="GAA0162805.1"/>
    <property type="molecule type" value="Genomic_DNA"/>
</dbReference>
<evidence type="ECO:0000313" key="5">
    <source>
        <dbReference type="EMBL" id="GAA0162805.1"/>
    </source>
</evidence>
<feature type="signal peptide" evidence="3">
    <location>
        <begin position="1"/>
        <end position="30"/>
    </location>
</feature>
<keyword evidence="1" id="KW-0539">Nucleus</keyword>
<feature type="chain" id="PRO_5044022365" evidence="3">
    <location>
        <begin position="31"/>
        <end position="315"/>
    </location>
</feature>
<accession>A0AAV3QFE2</accession>
<proteinExistence type="predicted"/>
<dbReference type="PANTHER" id="PTHR12802:SF61">
    <property type="entry name" value="SWI_SNF COMPLEX SUBUNIT SWI3C"/>
    <property type="match status" value="1"/>
</dbReference>
<evidence type="ECO:0000256" key="3">
    <source>
        <dbReference type="SAM" id="SignalP"/>
    </source>
</evidence>